<evidence type="ECO:0000313" key="1">
    <source>
        <dbReference type="EMBL" id="GAM42823.1"/>
    </source>
</evidence>
<keyword evidence="2" id="KW-1185">Reference proteome</keyword>
<reference evidence="2" key="1">
    <citation type="journal article" date="2015" name="Genome Announc.">
        <title>Draft genome sequence of Talaromyces cellulolyticus strain Y-94, a source of lignocellulosic biomass-degrading enzymes.</title>
        <authorList>
            <person name="Fujii T."/>
            <person name="Koike H."/>
            <person name="Sawayama S."/>
            <person name="Yano S."/>
            <person name="Inoue H."/>
        </authorList>
    </citation>
    <scope>NUCLEOTIDE SEQUENCE [LARGE SCALE GENOMIC DNA]</scope>
    <source>
        <strain evidence="2">Y-94</strain>
    </source>
</reference>
<name>A0A478ED72_TALPI</name>
<proteinExistence type="predicted"/>
<dbReference type="EMBL" id="DF933840">
    <property type="protein sequence ID" value="GAM42823.1"/>
    <property type="molecule type" value="Genomic_DNA"/>
</dbReference>
<accession>A0A478ED72</accession>
<dbReference type="AlphaFoldDB" id="A0A478ED72"/>
<dbReference type="Proteomes" id="UP000053095">
    <property type="component" value="Unassembled WGS sequence"/>
</dbReference>
<protein>
    <submittedName>
        <fullName evidence="1">Uncharacterized protein</fullName>
    </submittedName>
</protein>
<organism evidence="1 2">
    <name type="scientific">Talaromyces pinophilus</name>
    <name type="common">Penicillium pinophilum</name>
    <dbReference type="NCBI Taxonomy" id="128442"/>
    <lineage>
        <taxon>Eukaryota</taxon>
        <taxon>Fungi</taxon>
        <taxon>Dikarya</taxon>
        <taxon>Ascomycota</taxon>
        <taxon>Pezizomycotina</taxon>
        <taxon>Eurotiomycetes</taxon>
        <taxon>Eurotiomycetidae</taxon>
        <taxon>Eurotiales</taxon>
        <taxon>Trichocomaceae</taxon>
        <taxon>Talaromyces</taxon>
        <taxon>Talaromyces sect. Talaromyces</taxon>
    </lineage>
</organism>
<evidence type="ECO:0000313" key="2">
    <source>
        <dbReference type="Proteomes" id="UP000053095"/>
    </source>
</evidence>
<gene>
    <name evidence="1" type="ORF">TCE0_044f17145</name>
</gene>
<sequence>MGQEDDKKKWRGFGIILRQLAKQEHYNITEFVMDTKELKTGISCQLFNESGEDYDNPVTLLQRAGFKHLDLALVADNQDYTQLHQTIHTPRR</sequence>